<reference evidence="4" key="1">
    <citation type="submission" date="2023-07" db="EMBL/GenBank/DDBJ databases">
        <title>A chromosome-level genome assembly of Lolium multiflorum.</title>
        <authorList>
            <person name="Chen Y."/>
            <person name="Copetti D."/>
            <person name="Kolliker R."/>
            <person name="Studer B."/>
        </authorList>
    </citation>
    <scope>NUCLEOTIDE SEQUENCE</scope>
    <source>
        <strain evidence="4">02402/16</strain>
        <tissue evidence="4">Leaf</tissue>
    </source>
</reference>
<proteinExistence type="predicted"/>
<organism evidence="4 5">
    <name type="scientific">Lolium multiflorum</name>
    <name type="common">Italian ryegrass</name>
    <name type="synonym">Lolium perenne subsp. multiflorum</name>
    <dbReference type="NCBI Taxonomy" id="4521"/>
    <lineage>
        <taxon>Eukaryota</taxon>
        <taxon>Viridiplantae</taxon>
        <taxon>Streptophyta</taxon>
        <taxon>Embryophyta</taxon>
        <taxon>Tracheophyta</taxon>
        <taxon>Spermatophyta</taxon>
        <taxon>Magnoliopsida</taxon>
        <taxon>Liliopsida</taxon>
        <taxon>Poales</taxon>
        <taxon>Poaceae</taxon>
        <taxon>BOP clade</taxon>
        <taxon>Pooideae</taxon>
        <taxon>Poodae</taxon>
        <taxon>Poeae</taxon>
        <taxon>Poeae Chloroplast Group 2 (Poeae type)</taxon>
        <taxon>Loliodinae</taxon>
        <taxon>Loliinae</taxon>
        <taxon>Lolium</taxon>
    </lineage>
</organism>
<dbReference type="PANTHER" id="PTHR33026:SF7">
    <property type="entry name" value="OS03G0100275 PROTEIN"/>
    <property type="match status" value="1"/>
</dbReference>
<accession>A0AAD8R420</accession>
<dbReference type="Proteomes" id="UP001231189">
    <property type="component" value="Unassembled WGS sequence"/>
</dbReference>
<evidence type="ECO:0000313" key="5">
    <source>
        <dbReference type="Proteomes" id="UP001231189"/>
    </source>
</evidence>
<gene>
    <name evidence="4" type="ORF">QYE76_037050</name>
</gene>
<keyword evidence="1" id="KW-0175">Coiled coil</keyword>
<evidence type="ECO:0000259" key="3">
    <source>
        <dbReference type="Pfam" id="PF04195"/>
    </source>
</evidence>
<dbReference type="Pfam" id="PF04195">
    <property type="entry name" value="Transposase_28"/>
    <property type="match status" value="1"/>
</dbReference>
<name>A0AAD8R420_LOLMU</name>
<keyword evidence="5" id="KW-1185">Reference proteome</keyword>
<evidence type="ECO:0000256" key="1">
    <source>
        <dbReference type="SAM" id="Coils"/>
    </source>
</evidence>
<dbReference type="InterPro" id="IPR007321">
    <property type="entry name" value="Transposase_28"/>
</dbReference>
<sequence>MATKDLKISEWEISKISNQDVSMLKKLGLMKKKEALRFPSEESYPSPPMEYRVSFVDHLIRGLSAPIHDFLCGLLFVYGLLHQLTPNSILHVCIFITLCECFLGVQPNWTLWKRIFCLRRKGSHNSTYNIGGVVICVRPDVEHFNVKFPDSVQGCGDEEEEPAPNVTAPMSTSQTVALSETHRTAEETSPPHQDLQGPTPATSPRASSPKRARIEFGQEFNIAGSSATPPLDDPLMQPFISLGTQFIGYRNTVNGLKEALLTANKRVDDLAIKLAKSEEARKKAEKDASSIEDLRKRLHEAEAALSDKITQQITREENITSRLESLNRRFVRKMSQDFELQKPEDDRLLDALSLLEIHGDLVRRSIFDAQAAFSRLFPYFFPKKE</sequence>
<dbReference type="PANTHER" id="PTHR33026">
    <property type="entry name" value="OS06G0360600 PROTEIN"/>
    <property type="match status" value="1"/>
</dbReference>
<dbReference type="AlphaFoldDB" id="A0AAD8R420"/>
<feature type="compositionally biased region" description="Low complexity" evidence="2">
    <location>
        <begin position="198"/>
        <end position="209"/>
    </location>
</feature>
<dbReference type="EMBL" id="JAUUTY010000007">
    <property type="protein sequence ID" value="KAK1613377.1"/>
    <property type="molecule type" value="Genomic_DNA"/>
</dbReference>
<evidence type="ECO:0000256" key="2">
    <source>
        <dbReference type="SAM" id="MobiDB-lite"/>
    </source>
</evidence>
<feature type="coiled-coil region" evidence="1">
    <location>
        <begin position="267"/>
        <end position="311"/>
    </location>
</feature>
<evidence type="ECO:0000313" key="4">
    <source>
        <dbReference type="EMBL" id="KAK1613377.1"/>
    </source>
</evidence>
<protein>
    <recommendedName>
        <fullName evidence="3">Transposase (putative) gypsy type domain-containing protein</fullName>
    </recommendedName>
</protein>
<feature type="domain" description="Transposase (putative) gypsy type" evidence="3">
    <location>
        <begin position="54"/>
        <end position="119"/>
    </location>
</feature>
<feature type="compositionally biased region" description="Polar residues" evidence="2">
    <location>
        <begin position="168"/>
        <end position="178"/>
    </location>
</feature>
<comment type="caution">
    <text evidence="4">The sequence shown here is derived from an EMBL/GenBank/DDBJ whole genome shotgun (WGS) entry which is preliminary data.</text>
</comment>
<feature type="region of interest" description="Disordered" evidence="2">
    <location>
        <begin position="153"/>
        <end position="210"/>
    </location>
</feature>